<evidence type="ECO:0000256" key="4">
    <source>
        <dbReference type="SAM" id="MobiDB-lite"/>
    </source>
</evidence>
<dbReference type="PROSITE" id="PS50294">
    <property type="entry name" value="WD_REPEATS_REGION"/>
    <property type="match status" value="5"/>
</dbReference>
<dbReference type="AlphaFoldDB" id="X6P6K9"/>
<dbReference type="PANTHER" id="PTHR19848">
    <property type="entry name" value="WD40 REPEAT PROTEIN"/>
    <property type="match status" value="1"/>
</dbReference>
<dbReference type="PROSITE" id="PS00678">
    <property type="entry name" value="WD_REPEATS_1"/>
    <property type="match status" value="5"/>
</dbReference>
<dbReference type="InterPro" id="IPR036322">
    <property type="entry name" value="WD40_repeat_dom_sf"/>
</dbReference>
<keyword evidence="6" id="KW-1185">Reference proteome</keyword>
<dbReference type="Gene3D" id="2.130.10.10">
    <property type="entry name" value="YVTN repeat-like/Quinoprotein amine dehydrogenase"/>
    <property type="match status" value="3"/>
</dbReference>
<feature type="region of interest" description="Disordered" evidence="4">
    <location>
        <begin position="1"/>
        <end position="24"/>
    </location>
</feature>
<dbReference type="InterPro" id="IPR015943">
    <property type="entry name" value="WD40/YVTN_repeat-like_dom_sf"/>
</dbReference>
<dbReference type="InterPro" id="IPR020472">
    <property type="entry name" value="WD40_PAC1"/>
</dbReference>
<feature type="repeat" description="WD" evidence="3">
    <location>
        <begin position="519"/>
        <end position="560"/>
    </location>
</feature>
<gene>
    <name evidence="5" type="ORF">RFI_03377</name>
</gene>
<comment type="caution">
    <text evidence="5">The sequence shown here is derived from an EMBL/GenBank/DDBJ whole genome shotgun (WGS) entry which is preliminary data.</text>
</comment>
<feature type="repeat" description="WD" evidence="3">
    <location>
        <begin position="611"/>
        <end position="652"/>
    </location>
</feature>
<dbReference type="InterPro" id="IPR001680">
    <property type="entry name" value="WD40_rpt"/>
</dbReference>
<dbReference type="Pfam" id="PF00400">
    <property type="entry name" value="WD40"/>
    <property type="match status" value="6"/>
</dbReference>
<evidence type="ECO:0000313" key="5">
    <source>
        <dbReference type="EMBL" id="ETO33724.1"/>
    </source>
</evidence>
<dbReference type="CDD" id="cd00200">
    <property type="entry name" value="WD40"/>
    <property type="match status" value="1"/>
</dbReference>
<sequence>MGNRTTAQKSTERQAKQTEQSQHLITPTSFQHLTDLPATLSERQSEPLVTPFQTLKALPIPLEESQCVLHKHEIIICGGKDERACYSYHTIKNEYKFICEYPSDVELARHCVVELANNNSKDRHEITLLSFGGFRKHTLMMKYVSIWSNENNKSKELNNYNEWIPFTDNHNHPIIIGRDIDNYSGLRAVIGGRNNNLLFITYYYRNISVFDLNTFQFIKHDTLPTNNAIYCHCFVSKSANEQGQERMNTNEEENKRSYQMLLFCDCTGLSIEYNEDNNAFQFHQLPVCDDIAPLFRYAYVCVNGAILFFGGCNDGNGTNSVVSKSVYKYLIRENKWMIFENFLPSSLVNCVAVLSEEDNDIHIIGGRDDERRTVLTHLKARVCVWNAPQLSTNEIKCIIQYWVRVLKIKLGWIDEFNKIVIDYAKVKGYQLLMVLQGHDIAVSSVRFSADGRKIVSASYDRTVRIWDVSSGKQLQIFRGHTSAVFTARFSPDEHTVASCSKDGTIRLWDVNTGTEIIKIEKKFGPIWDIDFSPDGRYIVSGFRDKTIRLWDIHSGIEINRLLGHSAGVLSTQFSSDGKMILSSSIDKIINLWNVESVRIWNIETGIELKILKEYLNTVNDIQYFPDCQTIVSCSRDRTVRLWNVESAKIIQILNGKSDVKCVDVSQNGNKIIVGSSDCKIQILGLLYP</sequence>
<reference evidence="5 6" key="1">
    <citation type="journal article" date="2013" name="Curr. Biol.">
        <title>The Genome of the Foraminiferan Reticulomyxa filosa.</title>
        <authorList>
            <person name="Glockner G."/>
            <person name="Hulsmann N."/>
            <person name="Schleicher M."/>
            <person name="Noegel A.A."/>
            <person name="Eichinger L."/>
            <person name="Gallinger C."/>
            <person name="Pawlowski J."/>
            <person name="Sierra R."/>
            <person name="Euteneuer U."/>
            <person name="Pillet L."/>
            <person name="Moustafa A."/>
            <person name="Platzer M."/>
            <person name="Groth M."/>
            <person name="Szafranski K."/>
            <person name="Schliwa M."/>
        </authorList>
    </citation>
    <scope>NUCLEOTIDE SEQUENCE [LARGE SCALE GENOMIC DNA]</scope>
</reference>
<evidence type="ECO:0000256" key="2">
    <source>
        <dbReference type="ARBA" id="ARBA00022737"/>
    </source>
</evidence>
<dbReference type="SUPFAM" id="SSF50978">
    <property type="entry name" value="WD40 repeat-like"/>
    <property type="match status" value="1"/>
</dbReference>
<evidence type="ECO:0000256" key="1">
    <source>
        <dbReference type="ARBA" id="ARBA00022574"/>
    </source>
</evidence>
<dbReference type="PANTHER" id="PTHR19848:SF8">
    <property type="entry name" value="F-BOX AND WD REPEAT DOMAIN CONTAINING 7"/>
    <property type="match status" value="1"/>
</dbReference>
<name>X6P6K9_RETFI</name>
<feature type="repeat" description="WD" evidence="3">
    <location>
        <begin position="477"/>
        <end position="518"/>
    </location>
</feature>
<proteinExistence type="predicted"/>
<dbReference type="Proteomes" id="UP000023152">
    <property type="component" value="Unassembled WGS sequence"/>
</dbReference>
<dbReference type="PRINTS" id="PR00320">
    <property type="entry name" value="GPROTEINBRPT"/>
</dbReference>
<dbReference type="SUPFAM" id="SSF50965">
    <property type="entry name" value="Galactose oxidase, central domain"/>
    <property type="match status" value="1"/>
</dbReference>
<evidence type="ECO:0000256" key="3">
    <source>
        <dbReference type="PROSITE-ProRule" id="PRU00221"/>
    </source>
</evidence>
<dbReference type="EMBL" id="ASPP01003175">
    <property type="protein sequence ID" value="ETO33724.1"/>
    <property type="molecule type" value="Genomic_DNA"/>
</dbReference>
<keyword evidence="2" id="KW-0677">Repeat</keyword>
<accession>X6P6K9</accession>
<protein>
    <submittedName>
        <fullName evidence="5">G-protein beta WD-40 repeats containing protein</fullName>
    </submittedName>
</protein>
<evidence type="ECO:0000313" key="6">
    <source>
        <dbReference type="Proteomes" id="UP000023152"/>
    </source>
</evidence>
<keyword evidence="1 3" id="KW-0853">WD repeat</keyword>
<dbReference type="SMART" id="SM00320">
    <property type="entry name" value="WD40"/>
    <property type="match status" value="6"/>
</dbReference>
<dbReference type="Gene3D" id="2.120.10.80">
    <property type="entry name" value="Kelch-type beta propeller"/>
    <property type="match status" value="2"/>
</dbReference>
<organism evidence="5 6">
    <name type="scientific">Reticulomyxa filosa</name>
    <dbReference type="NCBI Taxonomy" id="46433"/>
    <lineage>
        <taxon>Eukaryota</taxon>
        <taxon>Sar</taxon>
        <taxon>Rhizaria</taxon>
        <taxon>Retaria</taxon>
        <taxon>Foraminifera</taxon>
        <taxon>Monothalamids</taxon>
        <taxon>Reticulomyxidae</taxon>
        <taxon>Reticulomyxa</taxon>
    </lineage>
</organism>
<feature type="repeat" description="WD" evidence="3">
    <location>
        <begin position="435"/>
        <end position="476"/>
    </location>
</feature>
<dbReference type="InterPro" id="IPR015915">
    <property type="entry name" value="Kelch-typ_b-propeller"/>
</dbReference>
<dbReference type="PROSITE" id="PS50082">
    <property type="entry name" value="WD_REPEATS_2"/>
    <property type="match status" value="5"/>
</dbReference>
<feature type="repeat" description="WD" evidence="3">
    <location>
        <begin position="561"/>
        <end position="596"/>
    </location>
</feature>
<dbReference type="InterPro" id="IPR019775">
    <property type="entry name" value="WD40_repeat_CS"/>
</dbReference>
<dbReference type="InterPro" id="IPR011043">
    <property type="entry name" value="Gal_Oxase/kelch_b-propeller"/>
</dbReference>